<dbReference type="EMBL" id="AP025732">
    <property type="protein sequence ID" value="BDI15339.1"/>
    <property type="molecule type" value="Genomic_DNA"/>
</dbReference>
<proteinExistence type="predicted"/>
<accession>A0ABN6PY21</accession>
<evidence type="ECO:0008006" key="3">
    <source>
        <dbReference type="Google" id="ProtNLM"/>
    </source>
</evidence>
<gene>
    <name evidence="1" type="ORF">ANSO36C_11410</name>
</gene>
<keyword evidence="2" id="KW-1185">Reference proteome</keyword>
<dbReference type="PANTHER" id="PTHR47152">
    <property type="entry name" value="SLR2084 PROTEIN-RELATED"/>
    <property type="match status" value="1"/>
</dbReference>
<sequence length="92" mass="10622">MVATTSAENRVLLHNISWQTFKTMLAEMGSERNSRFAYDNGTIEIMTPQMPHENSNRVSEGDSSIYPRSEEKWGNCYYLCFSGLGATKNFWW</sequence>
<evidence type="ECO:0000313" key="2">
    <source>
        <dbReference type="Proteomes" id="UP001055453"/>
    </source>
</evidence>
<evidence type="ECO:0000313" key="1">
    <source>
        <dbReference type="EMBL" id="BDI15339.1"/>
    </source>
</evidence>
<organism evidence="1 2">
    <name type="scientific">Nostoc cf. commune SO-36</name>
    <dbReference type="NCBI Taxonomy" id="449208"/>
    <lineage>
        <taxon>Bacteria</taxon>
        <taxon>Bacillati</taxon>
        <taxon>Cyanobacteriota</taxon>
        <taxon>Cyanophyceae</taxon>
        <taxon>Nostocales</taxon>
        <taxon>Nostocaceae</taxon>
        <taxon>Nostoc</taxon>
    </lineage>
</organism>
<name>A0ABN6PY21_NOSCO</name>
<protein>
    <recommendedName>
        <fullName evidence="3">Uma2 family endonuclease</fullName>
    </recommendedName>
</protein>
<dbReference type="PANTHER" id="PTHR47152:SF2">
    <property type="entry name" value="SLR2084 PROTEIN"/>
    <property type="match status" value="1"/>
</dbReference>
<reference evidence="1" key="1">
    <citation type="submission" date="2022-04" db="EMBL/GenBank/DDBJ databases">
        <title>Complete genome sequence of a cyanobacterium, Nostoc sp. SO-36, isolated in Antarctica.</title>
        <authorList>
            <person name="Kanesaki Y."/>
            <person name="Effendi D."/>
            <person name="Sakamoto T."/>
            <person name="Ohtani S."/>
            <person name="Awai K."/>
        </authorList>
    </citation>
    <scope>NUCLEOTIDE SEQUENCE</scope>
    <source>
        <strain evidence="1">SO-36</strain>
    </source>
</reference>
<dbReference type="Proteomes" id="UP001055453">
    <property type="component" value="Chromosome"/>
</dbReference>